<feature type="transmembrane region" description="Helical" evidence="1">
    <location>
        <begin position="482"/>
        <end position="499"/>
    </location>
</feature>
<dbReference type="AlphaFoldDB" id="A0A4R0MR74"/>
<feature type="transmembrane region" description="Helical" evidence="1">
    <location>
        <begin position="419"/>
        <end position="438"/>
    </location>
</feature>
<dbReference type="RefSeq" id="WP_131554827.1">
    <property type="nucleotide sequence ID" value="NZ_SJSK01000005.1"/>
</dbReference>
<evidence type="ECO:0000256" key="1">
    <source>
        <dbReference type="SAM" id="Phobius"/>
    </source>
</evidence>
<sequence length="505" mass="58824">MMQKLYPKPFKEICNISFDELTIRIRNKDFAGVPFKDGRIVVVFQFCFFRKLIIDNLEDIDFEKVSISFNNCYIKELEIENITSTNISIHFHASMLRGRILASNLTTVSLNNCLLEYGIFVTNVPRVDVSYTTENIFPYWWGRLFRERQINDHKVVLREKQHYHIENAKIIKITSSKKSTEPTGKYIKQFNTGVYRLGYRLTADEEKLLNVGIHIVYTKDSEDELTEIDNFGLRSLSLSGNPSGKFSVQNSNIGSLYLTEFSPKLDASFYNITPRPVYDEEGEETRISIHQCNLDNTWFDNVDFGDFQKLSFYRSKFSNSVFTSCSFPEKYEAYENFLPVENIHYPENRTSNHHKDQYEIFLQLKKALEGTGNVYESLKLQGISHTALNKVKSISPADKVILWINSKSNNHGLSIKKPFLWFLGFSSIFYISYLWSIGRIFQCTEFDPNLIGYYFSFVDITHRSDFLIEKNQLNGAALAIDYLHKLLIGFIIYQFIAAFRKYGKK</sequence>
<comment type="caution">
    <text evidence="2">The sequence shown here is derived from an EMBL/GenBank/DDBJ whole genome shotgun (WGS) entry which is preliminary data.</text>
</comment>
<organism evidence="2 3">
    <name type="scientific">Pedobacter frigiditerrae</name>
    <dbReference type="NCBI Taxonomy" id="2530452"/>
    <lineage>
        <taxon>Bacteria</taxon>
        <taxon>Pseudomonadati</taxon>
        <taxon>Bacteroidota</taxon>
        <taxon>Sphingobacteriia</taxon>
        <taxon>Sphingobacteriales</taxon>
        <taxon>Sphingobacteriaceae</taxon>
        <taxon>Pedobacter</taxon>
    </lineage>
</organism>
<reference evidence="2 3" key="1">
    <citation type="submission" date="2019-02" db="EMBL/GenBank/DDBJ databases">
        <title>Pedobacter sp. RP-1-13 sp. nov., isolated from Arctic soil.</title>
        <authorList>
            <person name="Dahal R.H."/>
        </authorList>
    </citation>
    <scope>NUCLEOTIDE SEQUENCE [LARGE SCALE GENOMIC DNA]</scope>
    <source>
        <strain evidence="2 3">RP-1-13</strain>
    </source>
</reference>
<keyword evidence="1" id="KW-0812">Transmembrane</keyword>
<keyword evidence="1" id="KW-1133">Transmembrane helix</keyword>
<dbReference type="EMBL" id="SJSK01000005">
    <property type="protein sequence ID" value="TCC88772.1"/>
    <property type="molecule type" value="Genomic_DNA"/>
</dbReference>
<dbReference type="Proteomes" id="UP000292884">
    <property type="component" value="Unassembled WGS sequence"/>
</dbReference>
<keyword evidence="1" id="KW-0472">Membrane</keyword>
<evidence type="ECO:0000313" key="3">
    <source>
        <dbReference type="Proteomes" id="UP000292884"/>
    </source>
</evidence>
<gene>
    <name evidence="2" type="ORF">EZ428_19275</name>
</gene>
<proteinExistence type="predicted"/>
<dbReference type="OrthoDB" id="965965at2"/>
<accession>A0A4R0MR74</accession>
<keyword evidence="3" id="KW-1185">Reference proteome</keyword>
<name>A0A4R0MR74_9SPHI</name>
<protein>
    <submittedName>
        <fullName evidence="2">Uncharacterized protein</fullName>
    </submittedName>
</protein>
<evidence type="ECO:0000313" key="2">
    <source>
        <dbReference type="EMBL" id="TCC88772.1"/>
    </source>
</evidence>